<evidence type="ECO:0000313" key="7">
    <source>
        <dbReference type="Proteomes" id="UP000289411"/>
    </source>
</evidence>
<dbReference type="AlphaFoldDB" id="A0A4Q2R9F7"/>
<dbReference type="GO" id="GO:0030313">
    <property type="term" value="C:cell envelope"/>
    <property type="evidence" value="ECO:0007669"/>
    <property type="project" value="UniProtKB-SubCell"/>
</dbReference>
<dbReference type="Pfam" id="PF13407">
    <property type="entry name" value="Peripla_BP_4"/>
    <property type="match status" value="1"/>
</dbReference>
<dbReference type="PANTHER" id="PTHR46847:SF1">
    <property type="entry name" value="D-ALLOSE-BINDING PERIPLASMIC PROTEIN-RELATED"/>
    <property type="match status" value="1"/>
</dbReference>
<reference evidence="6 7" key="2">
    <citation type="submission" date="2019-02" db="EMBL/GenBank/DDBJ databases">
        <title>'Lichenibacterium ramalinii' gen. nov. sp. nov., 'Lichenibacterium minor' gen. nov. sp. nov.</title>
        <authorList>
            <person name="Pankratov T."/>
        </authorList>
    </citation>
    <scope>NUCLEOTIDE SEQUENCE [LARGE SCALE GENOMIC DNA]</scope>
    <source>
        <strain evidence="6 7">RmlP001</strain>
    </source>
</reference>
<evidence type="ECO:0000256" key="4">
    <source>
        <dbReference type="SAM" id="SignalP"/>
    </source>
</evidence>
<feature type="domain" description="Periplasmic binding protein" evidence="5">
    <location>
        <begin position="34"/>
        <end position="286"/>
    </location>
</feature>
<feature type="signal peptide" evidence="4">
    <location>
        <begin position="1"/>
        <end position="29"/>
    </location>
</feature>
<evidence type="ECO:0000259" key="5">
    <source>
        <dbReference type="Pfam" id="PF13407"/>
    </source>
</evidence>
<accession>A0A4Q2R9F7</accession>
<dbReference type="RefSeq" id="WP_129220412.1">
    <property type="nucleotide sequence ID" value="NZ_QYBC01000014.1"/>
</dbReference>
<gene>
    <name evidence="6" type="ORF">D3272_17015</name>
</gene>
<keyword evidence="7" id="KW-1185">Reference proteome</keyword>
<dbReference type="Proteomes" id="UP000289411">
    <property type="component" value="Unassembled WGS sequence"/>
</dbReference>
<comment type="subcellular location">
    <subcellularLocation>
        <location evidence="1">Cell envelope</location>
    </subcellularLocation>
</comment>
<dbReference type="OrthoDB" id="7546817at2"/>
<dbReference type="GO" id="GO:0030246">
    <property type="term" value="F:carbohydrate binding"/>
    <property type="evidence" value="ECO:0007669"/>
    <property type="project" value="UniProtKB-ARBA"/>
</dbReference>
<feature type="chain" id="PRO_5020604203" evidence="4">
    <location>
        <begin position="30"/>
        <end position="313"/>
    </location>
</feature>
<dbReference type="PANTHER" id="PTHR46847">
    <property type="entry name" value="D-ALLOSE-BINDING PERIPLASMIC PROTEIN-RELATED"/>
    <property type="match status" value="1"/>
</dbReference>
<evidence type="ECO:0000256" key="2">
    <source>
        <dbReference type="ARBA" id="ARBA00007639"/>
    </source>
</evidence>
<dbReference type="CDD" id="cd06317">
    <property type="entry name" value="PBP1_ABC_sugar_binding-like"/>
    <property type="match status" value="1"/>
</dbReference>
<organism evidence="6 7">
    <name type="scientific">Lichenibacterium ramalinae</name>
    <dbReference type="NCBI Taxonomy" id="2316527"/>
    <lineage>
        <taxon>Bacteria</taxon>
        <taxon>Pseudomonadati</taxon>
        <taxon>Pseudomonadota</taxon>
        <taxon>Alphaproteobacteria</taxon>
        <taxon>Hyphomicrobiales</taxon>
        <taxon>Lichenihabitantaceae</taxon>
        <taxon>Lichenibacterium</taxon>
    </lineage>
</organism>
<dbReference type="EMBL" id="QYBC01000014">
    <property type="protein sequence ID" value="RYB03458.1"/>
    <property type="molecule type" value="Genomic_DNA"/>
</dbReference>
<name>A0A4Q2R9F7_9HYPH</name>
<evidence type="ECO:0000313" key="6">
    <source>
        <dbReference type="EMBL" id="RYB03458.1"/>
    </source>
</evidence>
<sequence length="313" mass="32393">MPRSRTLPRPILVGAVALSALLAAPAARAATYAVVTINQQALFFNQIDDGAKKAADAAGDKLVVFNANNVPSAQNDAIETYITQKVDGIVLVAIDVNGVKPAITAAKKAGIPVIAVDAQIPGGDNVAFVGVDNAKAGEQIGSFFADYVKKDMGGKAKVGIVGALNSFIQNQRLDGFKKTASVAGVTFADTVDGQNVQDVALTASENLMTANPSMTAIYATGEPQLIGAVSAVDTAGRKDKVKVFGWDLTAQAVKGIDEGWVAAVVQQDPFTEGKIAIESLAKLKKGGTVDPIIHVPVTIVTKANVGQYSGMFK</sequence>
<protein>
    <submittedName>
        <fullName evidence="6">Sugar ABC transporter substrate-binding protein</fullName>
    </submittedName>
</protein>
<evidence type="ECO:0000256" key="1">
    <source>
        <dbReference type="ARBA" id="ARBA00004196"/>
    </source>
</evidence>
<dbReference type="SUPFAM" id="SSF53822">
    <property type="entry name" value="Periplasmic binding protein-like I"/>
    <property type="match status" value="1"/>
</dbReference>
<dbReference type="InterPro" id="IPR025997">
    <property type="entry name" value="SBP_2_dom"/>
</dbReference>
<comment type="similarity">
    <text evidence="2">Belongs to the bacterial solute-binding protein 2 family.</text>
</comment>
<proteinExistence type="inferred from homology"/>
<dbReference type="Gene3D" id="3.40.50.2300">
    <property type="match status" value="2"/>
</dbReference>
<keyword evidence="3 4" id="KW-0732">Signal</keyword>
<reference evidence="6 7" key="1">
    <citation type="submission" date="2018-09" db="EMBL/GenBank/DDBJ databases">
        <authorList>
            <person name="Grouzdev D.S."/>
            <person name="Krutkina M.S."/>
        </authorList>
    </citation>
    <scope>NUCLEOTIDE SEQUENCE [LARGE SCALE GENOMIC DNA]</scope>
    <source>
        <strain evidence="6 7">RmlP001</strain>
    </source>
</reference>
<comment type="caution">
    <text evidence="6">The sequence shown here is derived from an EMBL/GenBank/DDBJ whole genome shotgun (WGS) entry which is preliminary data.</text>
</comment>
<evidence type="ECO:0000256" key="3">
    <source>
        <dbReference type="ARBA" id="ARBA00022729"/>
    </source>
</evidence>
<dbReference type="InterPro" id="IPR028082">
    <property type="entry name" value="Peripla_BP_I"/>
</dbReference>